<dbReference type="AlphaFoldDB" id="A0A0C3FEM4"/>
<evidence type="ECO:0000313" key="1">
    <source>
        <dbReference type="EMBL" id="KIM78321.1"/>
    </source>
</evidence>
<dbReference type="InParanoid" id="A0A0C3FEM4"/>
<proteinExistence type="predicted"/>
<reference evidence="1 2" key="1">
    <citation type="submission" date="2014-04" db="EMBL/GenBank/DDBJ databases">
        <authorList>
            <consortium name="DOE Joint Genome Institute"/>
            <person name="Kuo A."/>
            <person name="Tarkka M."/>
            <person name="Buscot F."/>
            <person name="Kohler A."/>
            <person name="Nagy L.G."/>
            <person name="Floudas D."/>
            <person name="Copeland A."/>
            <person name="Barry K.W."/>
            <person name="Cichocki N."/>
            <person name="Veneault-Fourrey C."/>
            <person name="LaButti K."/>
            <person name="Lindquist E.A."/>
            <person name="Lipzen A."/>
            <person name="Lundell T."/>
            <person name="Morin E."/>
            <person name="Murat C."/>
            <person name="Sun H."/>
            <person name="Tunlid A."/>
            <person name="Henrissat B."/>
            <person name="Grigoriev I.V."/>
            <person name="Hibbett D.S."/>
            <person name="Martin F."/>
            <person name="Nordberg H.P."/>
            <person name="Cantor M.N."/>
            <person name="Hua S.X."/>
        </authorList>
    </citation>
    <scope>NUCLEOTIDE SEQUENCE [LARGE SCALE GENOMIC DNA]</scope>
    <source>
        <strain evidence="1 2">F 1598</strain>
    </source>
</reference>
<dbReference type="HOGENOM" id="CLU_2050502_0_0_1"/>
<dbReference type="EMBL" id="KN833017">
    <property type="protein sequence ID" value="KIM78321.1"/>
    <property type="molecule type" value="Genomic_DNA"/>
</dbReference>
<evidence type="ECO:0000313" key="2">
    <source>
        <dbReference type="Proteomes" id="UP000054166"/>
    </source>
</evidence>
<keyword evidence="2" id="KW-1185">Reference proteome</keyword>
<gene>
    <name evidence="1" type="ORF">PILCRDRAFT_595531</name>
</gene>
<sequence>MTARASDIDAQHWDDVENSEDENINVQLPARATTFHLSATYEETETASSLTDGLERGARARHWTCAIYRDVARIRRFFHMYMYSCCVSSELVIMNADFRLGSCTAVFSKMVTNLCDAISP</sequence>
<dbReference type="Proteomes" id="UP000054166">
    <property type="component" value="Unassembled WGS sequence"/>
</dbReference>
<accession>A0A0C3FEM4</accession>
<protein>
    <submittedName>
        <fullName evidence="1">Uncharacterized protein</fullName>
    </submittedName>
</protein>
<organism evidence="1 2">
    <name type="scientific">Piloderma croceum (strain F 1598)</name>
    <dbReference type="NCBI Taxonomy" id="765440"/>
    <lineage>
        <taxon>Eukaryota</taxon>
        <taxon>Fungi</taxon>
        <taxon>Dikarya</taxon>
        <taxon>Basidiomycota</taxon>
        <taxon>Agaricomycotina</taxon>
        <taxon>Agaricomycetes</taxon>
        <taxon>Agaricomycetidae</taxon>
        <taxon>Atheliales</taxon>
        <taxon>Atheliaceae</taxon>
        <taxon>Piloderma</taxon>
    </lineage>
</organism>
<name>A0A0C3FEM4_PILCF</name>
<reference evidence="2" key="2">
    <citation type="submission" date="2015-01" db="EMBL/GenBank/DDBJ databases">
        <title>Evolutionary Origins and Diversification of the Mycorrhizal Mutualists.</title>
        <authorList>
            <consortium name="DOE Joint Genome Institute"/>
            <consortium name="Mycorrhizal Genomics Consortium"/>
            <person name="Kohler A."/>
            <person name="Kuo A."/>
            <person name="Nagy L.G."/>
            <person name="Floudas D."/>
            <person name="Copeland A."/>
            <person name="Barry K.W."/>
            <person name="Cichocki N."/>
            <person name="Veneault-Fourrey C."/>
            <person name="LaButti K."/>
            <person name="Lindquist E.A."/>
            <person name="Lipzen A."/>
            <person name="Lundell T."/>
            <person name="Morin E."/>
            <person name="Murat C."/>
            <person name="Riley R."/>
            <person name="Ohm R."/>
            <person name="Sun H."/>
            <person name="Tunlid A."/>
            <person name="Henrissat B."/>
            <person name="Grigoriev I.V."/>
            <person name="Hibbett D.S."/>
            <person name="Martin F."/>
        </authorList>
    </citation>
    <scope>NUCLEOTIDE SEQUENCE [LARGE SCALE GENOMIC DNA]</scope>
    <source>
        <strain evidence="2">F 1598</strain>
    </source>
</reference>